<reference evidence="1" key="1">
    <citation type="submission" date="2022-08" db="UniProtKB">
        <authorList>
            <consortium name="EnsemblMetazoa"/>
        </authorList>
    </citation>
    <scope>IDENTIFICATION</scope>
    <source>
        <strain evidence="1">Israel</strain>
    </source>
</reference>
<name>A0A240SYF9_PHLPP</name>
<dbReference type="VEuPathDB" id="VectorBase:PPAI013119"/>
<keyword evidence="2" id="KW-1185">Reference proteome</keyword>
<dbReference type="Proteomes" id="UP000092462">
    <property type="component" value="Unassembled WGS sequence"/>
</dbReference>
<proteinExistence type="predicted"/>
<protein>
    <submittedName>
        <fullName evidence="1">Uncharacterized protein</fullName>
    </submittedName>
</protein>
<dbReference type="AlphaFoldDB" id="A0A240SYF9"/>
<dbReference type="VEuPathDB" id="VectorBase:PPAPM1_003254"/>
<evidence type="ECO:0000313" key="2">
    <source>
        <dbReference type="Proteomes" id="UP000092462"/>
    </source>
</evidence>
<dbReference type="EMBL" id="AJVK01034808">
    <property type="status" value="NOT_ANNOTATED_CDS"/>
    <property type="molecule type" value="Genomic_DNA"/>
</dbReference>
<evidence type="ECO:0000313" key="1">
    <source>
        <dbReference type="EnsemblMetazoa" id="PPAI013119-PA"/>
    </source>
</evidence>
<dbReference type="EnsemblMetazoa" id="PPAI013119-RA">
    <property type="protein sequence ID" value="PPAI013119-PA"/>
    <property type="gene ID" value="PPAI013119"/>
</dbReference>
<sequence length="141" mass="16138">MFRIRESDIEEAINHSLLHGDMNRVWDISQKGQRITGTVDPQLVQREKDRSLRAQLSSANGDTVEIHDQFYRDHKLLLVLFRVMAVMPITRSQPGRITFSWTSSATIYAIFFYIVTTAIVLIVGETKQVDDITNINSLVNC</sequence>
<organism evidence="1 2">
    <name type="scientific">Phlebotomus papatasi</name>
    <name type="common">Sandfly</name>
    <dbReference type="NCBI Taxonomy" id="29031"/>
    <lineage>
        <taxon>Eukaryota</taxon>
        <taxon>Metazoa</taxon>
        <taxon>Ecdysozoa</taxon>
        <taxon>Arthropoda</taxon>
        <taxon>Hexapoda</taxon>
        <taxon>Insecta</taxon>
        <taxon>Pterygota</taxon>
        <taxon>Neoptera</taxon>
        <taxon>Endopterygota</taxon>
        <taxon>Diptera</taxon>
        <taxon>Nematocera</taxon>
        <taxon>Psychodoidea</taxon>
        <taxon>Psychodidae</taxon>
        <taxon>Phlebotomus</taxon>
        <taxon>Phlebotomus</taxon>
    </lineage>
</organism>
<accession>A0A240SYF9</accession>